<dbReference type="Pfam" id="PF12333">
    <property type="entry name" value="Ipi1_N"/>
    <property type="match status" value="1"/>
</dbReference>
<evidence type="ECO:0000256" key="2">
    <source>
        <dbReference type="ARBA" id="ARBA00020467"/>
    </source>
</evidence>
<evidence type="ECO:0000256" key="3">
    <source>
        <dbReference type="ARBA" id="ARBA00021642"/>
    </source>
</evidence>
<reference evidence="5" key="1">
    <citation type="submission" date="2021-03" db="EMBL/GenBank/DDBJ databases">
        <authorList>
            <person name="Tagirdzhanova G."/>
        </authorList>
    </citation>
    <scope>NUCLEOTIDE SEQUENCE</scope>
</reference>
<dbReference type="InterPro" id="IPR024679">
    <property type="entry name" value="Ipi1_N"/>
</dbReference>
<comment type="caution">
    <text evidence="5">The sequence shown here is derived from an EMBL/GenBank/DDBJ whole genome shotgun (WGS) entry which is preliminary data.</text>
</comment>
<accession>A0A8H3J9G8</accession>
<evidence type="ECO:0000256" key="1">
    <source>
        <dbReference type="ARBA" id="ARBA00002355"/>
    </source>
</evidence>
<dbReference type="EMBL" id="CAJPDR010000972">
    <property type="protein sequence ID" value="CAF9943330.1"/>
    <property type="molecule type" value="Genomic_DNA"/>
</dbReference>
<evidence type="ECO:0000313" key="5">
    <source>
        <dbReference type="EMBL" id="CAF9943330.1"/>
    </source>
</evidence>
<feature type="non-terminal residue" evidence="5">
    <location>
        <position position="1"/>
    </location>
</feature>
<protein>
    <recommendedName>
        <fullName evidence="3">Pre-rRNA-processing protein IPI1</fullName>
    </recommendedName>
    <alternativeName>
        <fullName evidence="2">Pre-rRNA-processing protein ipi1</fullName>
    </alternativeName>
</protein>
<name>A0A8H3J9G8_9LECA</name>
<dbReference type="AlphaFoldDB" id="A0A8H3J9G8"/>
<keyword evidence="6" id="KW-1185">Reference proteome</keyword>
<comment type="function">
    <text evidence="1">Component of the RIX1 complex required for processing of ITS2 sequences from 35S pre-rRNA.</text>
</comment>
<proteinExistence type="predicted"/>
<dbReference type="Proteomes" id="UP000664203">
    <property type="component" value="Unassembled WGS sequence"/>
</dbReference>
<organism evidence="5 6">
    <name type="scientific">Alectoria fallacina</name>
    <dbReference type="NCBI Taxonomy" id="1903189"/>
    <lineage>
        <taxon>Eukaryota</taxon>
        <taxon>Fungi</taxon>
        <taxon>Dikarya</taxon>
        <taxon>Ascomycota</taxon>
        <taxon>Pezizomycotina</taxon>
        <taxon>Lecanoromycetes</taxon>
        <taxon>OSLEUM clade</taxon>
        <taxon>Lecanoromycetidae</taxon>
        <taxon>Lecanorales</taxon>
        <taxon>Lecanorineae</taxon>
        <taxon>Parmeliaceae</taxon>
        <taxon>Alectoria</taxon>
    </lineage>
</organism>
<dbReference type="SUPFAM" id="SSF48371">
    <property type="entry name" value="ARM repeat"/>
    <property type="match status" value="1"/>
</dbReference>
<sequence>SLTTIAPTQSLQFSHHLSLLSSHSSSQRRDSLAYLTTAIISRPVTTPLLQPVSALLPRLNPLILDGSHSVRSQLLKLFRTFPSRETDPHIRHTLLYIRAGLTHLAADIRSSATDLLLWAIETCPNELVSCAGGWVKTLKCLLTVLHWHAPFITIGTRAAIGANEWSSSRAPLGKEGSEGKSTVKTLSVLTTFLRAGLMEENNAHADATCAEKWLFPLRYVEAHMLPKRSNTFAHLNLFGPPRDEESEMYVEREERQRIFHERFYVIVSSGVETAKREGGEVGRAAAGVAKVLVEGMEGFGRATWCFTIQYVDIEMREKTSEEMFSKRFRLFGKVSTIFTMQYMRRRSQSIFGVQ</sequence>
<dbReference type="InterPro" id="IPR016024">
    <property type="entry name" value="ARM-type_fold"/>
</dbReference>
<dbReference type="OrthoDB" id="361362at2759"/>
<evidence type="ECO:0000259" key="4">
    <source>
        <dbReference type="Pfam" id="PF12333"/>
    </source>
</evidence>
<evidence type="ECO:0000313" key="6">
    <source>
        <dbReference type="Proteomes" id="UP000664203"/>
    </source>
</evidence>
<gene>
    <name evidence="5" type="primary">TEX10</name>
    <name evidence="5" type="ORF">ALECFALPRED_011069</name>
</gene>
<feature type="domain" description="Pre-rRNA-processing protein Ipi1 N-terminal" evidence="4">
    <location>
        <begin position="86"/>
        <end position="193"/>
    </location>
</feature>